<feature type="region of interest" description="Disordered" evidence="1">
    <location>
        <begin position="162"/>
        <end position="182"/>
    </location>
</feature>
<accession>A0A3N9XPF1</accession>
<feature type="compositionally biased region" description="Basic residues" evidence="1">
    <location>
        <begin position="1"/>
        <end position="15"/>
    </location>
</feature>
<dbReference type="OrthoDB" id="2867502at2"/>
<dbReference type="EMBL" id="QDGB01000288">
    <property type="protein sequence ID" value="RQX14904.1"/>
    <property type="molecule type" value="Genomic_DNA"/>
</dbReference>
<dbReference type="AlphaFoldDB" id="A0A3N9XPF1"/>
<evidence type="ECO:0000256" key="1">
    <source>
        <dbReference type="SAM" id="MobiDB-lite"/>
    </source>
</evidence>
<reference evidence="2 3" key="1">
    <citation type="submission" date="2018-04" db="EMBL/GenBank/DDBJ databases">
        <title>Micromonosporas from Atacama Desert.</title>
        <authorList>
            <person name="Carro L."/>
            <person name="Klenk H.-P."/>
            <person name="Goodfellow M."/>
        </authorList>
    </citation>
    <scope>NUCLEOTIDE SEQUENCE [LARGE SCALE GENOMIC DNA]</scope>
    <source>
        <strain evidence="2 3">LB19</strain>
    </source>
</reference>
<protein>
    <submittedName>
        <fullName evidence="2">Uncharacterized protein</fullName>
    </submittedName>
</protein>
<comment type="caution">
    <text evidence="2">The sequence shown here is derived from an EMBL/GenBank/DDBJ whole genome shotgun (WGS) entry which is preliminary data.</text>
</comment>
<dbReference type="Pfam" id="PF15594">
    <property type="entry name" value="Imm50"/>
    <property type="match status" value="1"/>
</dbReference>
<dbReference type="InterPro" id="IPR028957">
    <property type="entry name" value="Imm50"/>
</dbReference>
<name>A0A3N9XPF1_9ACTN</name>
<proteinExistence type="predicted"/>
<evidence type="ECO:0000313" key="2">
    <source>
        <dbReference type="EMBL" id="RQX14904.1"/>
    </source>
</evidence>
<evidence type="ECO:0000313" key="3">
    <source>
        <dbReference type="Proteomes" id="UP000278981"/>
    </source>
</evidence>
<feature type="region of interest" description="Disordered" evidence="1">
    <location>
        <begin position="1"/>
        <end position="37"/>
    </location>
</feature>
<gene>
    <name evidence="2" type="ORF">DDE19_21615</name>
</gene>
<dbReference type="Proteomes" id="UP000278981">
    <property type="component" value="Unassembled WGS sequence"/>
</dbReference>
<sequence>MRRLRHRRAGHLRHPRREDQGPGQRRGRPAGDPPGVLLRAGWSAPGHSAARRVPGFAYLLVPVRDDGPRSARRVRLGRTADRQLRRRTRRCPPHDDPVGGWARCRRFRSTVTVGCWPERTRATSFTSTGTPRSPAGTTSFWSTTLRIRLTAETTGCGTRRSWPLFSVSPSGPSNGADDGAREARGDMSWVDLVTNPQGLREIFSEGPPTLSGVSLHGLVVEREGPTLRLRLDLPGYPANPPAKWRRNGSNTVQVELLFGGVSELRLVGISTEVIADIDVRPGVSLEVRSASMVVSALAASVTVSEVVAYVDGGRWAGS</sequence>
<organism evidence="2 3">
    <name type="scientific">Micromonospora ureilytica</name>
    <dbReference type="NCBI Taxonomy" id="709868"/>
    <lineage>
        <taxon>Bacteria</taxon>
        <taxon>Bacillati</taxon>
        <taxon>Actinomycetota</taxon>
        <taxon>Actinomycetes</taxon>
        <taxon>Micromonosporales</taxon>
        <taxon>Micromonosporaceae</taxon>
        <taxon>Micromonospora</taxon>
    </lineage>
</organism>